<evidence type="ECO:0000256" key="4">
    <source>
        <dbReference type="ARBA" id="ARBA00022801"/>
    </source>
</evidence>
<comment type="similarity">
    <text evidence="1">Belongs to the glycosyl hydrolase 59 family.</text>
</comment>
<dbReference type="Gene3D" id="3.20.20.70">
    <property type="entry name" value="Aldolase class I"/>
    <property type="match status" value="1"/>
</dbReference>
<gene>
    <name evidence="18" type="ORF">DGYR_LOCUS2127</name>
</gene>
<dbReference type="EMBL" id="CAJFCJ010000003">
    <property type="protein sequence ID" value="CAD5113079.1"/>
    <property type="molecule type" value="Genomic_DNA"/>
</dbReference>
<evidence type="ECO:0000256" key="3">
    <source>
        <dbReference type="ARBA" id="ARBA00022729"/>
    </source>
</evidence>
<keyword evidence="7" id="KW-0443">Lipid metabolism</keyword>
<dbReference type="Pfam" id="PF17387">
    <property type="entry name" value="Glyco_hydro_59M"/>
    <property type="match status" value="1"/>
</dbReference>
<feature type="domain" description="Glycosyl hydrolase family 59 central" evidence="16">
    <location>
        <begin position="340"/>
        <end position="452"/>
    </location>
</feature>
<evidence type="ECO:0000313" key="19">
    <source>
        <dbReference type="Proteomes" id="UP000549394"/>
    </source>
</evidence>
<dbReference type="GO" id="GO:0006683">
    <property type="term" value="P:galactosylceramide catabolic process"/>
    <property type="evidence" value="ECO:0007669"/>
    <property type="project" value="InterPro"/>
</dbReference>
<keyword evidence="19" id="KW-1185">Reference proteome</keyword>
<dbReference type="SUPFAM" id="SSF51445">
    <property type="entry name" value="(Trans)glycosidases"/>
    <property type="match status" value="1"/>
</dbReference>
<name>A0A7I8V9S0_9ANNE</name>
<keyword evidence="6" id="KW-0442">Lipid degradation</keyword>
<dbReference type="GO" id="GO:0005764">
    <property type="term" value="C:lysosome"/>
    <property type="evidence" value="ECO:0007669"/>
    <property type="project" value="TreeGrafter"/>
</dbReference>
<evidence type="ECO:0000256" key="8">
    <source>
        <dbReference type="ARBA" id="ARBA00023157"/>
    </source>
</evidence>
<evidence type="ECO:0000256" key="6">
    <source>
        <dbReference type="ARBA" id="ARBA00022963"/>
    </source>
</evidence>
<dbReference type="Gene3D" id="2.60.120.560">
    <property type="entry name" value="Exo-inulinase, domain 1"/>
    <property type="match status" value="1"/>
</dbReference>
<dbReference type="Pfam" id="PF02057">
    <property type="entry name" value="Glyco_hydro_59"/>
    <property type="match status" value="1"/>
</dbReference>
<evidence type="ECO:0000256" key="10">
    <source>
        <dbReference type="ARBA" id="ARBA00023295"/>
    </source>
</evidence>
<evidence type="ECO:0000313" key="18">
    <source>
        <dbReference type="EMBL" id="CAD5113079.1"/>
    </source>
</evidence>
<feature type="active site" description="Nucleophile" evidence="12">
    <location>
        <position position="256"/>
    </location>
</feature>
<evidence type="ECO:0000259" key="16">
    <source>
        <dbReference type="Pfam" id="PF17387"/>
    </source>
</evidence>
<dbReference type="InterPro" id="IPR001286">
    <property type="entry name" value="Glyco_hydro_59"/>
</dbReference>
<feature type="signal peptide" evidence="14">
    <location>
        <begin position="1"/>
        <end position="19"/>
    </location>
</feature>
<dbReference type="InterPro" id="IPR017853">
    <property type="entry name" value="GH"/>
</dbReference>
<dbReference type="PANTHER" id="PTHR15172:SF1">
    <property type="entry name" value="GALACTOCEREBROSIDASE"/>
    <property type="match status" value="1"/>
</dbReference>
<feature type="chain" id="PRO_5029586397" description="galactosylceramidase" evidence="14">
    <location>
        <begin position="20"/>
        <end position="786"/>
    </location>
</feature>
<keyword evidence="13" id="KW-0175">Coiled coil</keyword>
<dbReference type="InterPro" id="IPR035394">
    <property type="entry name" value="Glyco_hydro_59_dom"/>
</dbReference>
<protein>
    <recommendedName>
        <fullName evidence="2">galactosylceramidase</fullName>
        <ecNumber evidence="2">3.2.1.46</ecNumber>
    </recommendedName>
    <alternativeName>
        <fullName evidence="11">Galactosylceramidase</fullName>
    </alternativeName>
</protein>
<reference evidence="18 19" key="1">
    <citation type="submission" date="2020-08" db="EMBL/GenBank/DDBJ databases">
        <authorList>
            <person name="Hejnol A."/>
        </authorList>
    </citation>
    <scope>NUCLEOTIDE SEQUENCE [LARGE SCALE GENOMIC DNA]</scope>
</reference>
<evidence type="ECO:0000256" key="9">
    <source>
        <dbReference type="ARBA" id="ARBA00023180"/>
    </source>
</evidence>
<comment type="caution">
    <text evidence="18">The sequence shown here is derived from an EMBL/GenBank/DDBJ whole genome shotgun (WGS) entry which is preliminary data.</text>
</comment>
<sequence>MKITLTLILSYLTSLQTHGYAFQYLISDRNGYGRRFDGIGAISGGGATSKLLINYPKIYRDEILDFLFKPNFAASLQILKVEIGGDSQSTDGTEASHMHEENDLNFNRGYEWFLMKEAKKRNPEILLYGLPWVFPGWLGGGKSNPYSNRTKLVKYITNWIIGAEKFHNLTIDFVGIWNERPYDILYIKMLRKRLDELGYQKTKIVAADGEWNILDDMLNDPELAQVVDVIGVHYPGFTGANPLKSLLTDKILWGSEEYSAENNLLGGGCWARVLNERYVQGSIAWNLIASYYPNLPYGRCSLMTASEPWSGHYEVNSPIWASAHHTQFTKPGWYFLRHSNGVGNLTGGGTYLSLTDEKHLTIIVETMDPQEFPCFYPMPKYPVASHQIASFKLSGKFKAITTLKVWQSDFTKDYKKEALFQRQNPIFIDSTSTFTLHLKRNTVVTLTTLSTGSKGFHKESPKSVPFPLPYFDSFDNYRDSEEPYNIAQQAGTFEVHFTDYENRKGVIQQMVVKPPVDTCLPFPMSRPVAVFGNYLWSDVQFAIDFLVPKNGSDGIVLGARVRDGGCNICYSPGTFVYINLKKKLITVAGNFSKNNRTYAEIPSDMLHFNQWLTVKIVLKVNAQNNEVIRNLKRENAEYQKNFSLVEGEHEKMKRKIAKLEELLKMRHVTAEAVKDLTNMSLASKCMIEQMLASLEKKLLNRHSSDSQNFPLKETQEKAFDTEFSRDENHLVIENRELQNSLKEKDEEITKLRKQLMDNHTQCSSVALGTFRQIKVQESFLTLQLQV</sequence>
<dbReference type="GO" id="GO:0016020">
    <property type="term" value="C:membrane"/>
    <property type="evidence" value="ECO:0007669"/>
    <property type="project" value="GOC"/>
</dbReference>
<dbReference type="InterPro" id="IPR013785">
    <property type="entry name" value="Aldolase_TIM"/>
</dbReference>
<dbReference type="GO" id="GO:0004336">
    <property type="term" value="F:galactosylceramidase activity"/>
    <property type="evidence" value="ECO:0007669"/>
    <property type="project" value="UniProtKB-EC"/>
</dbReference>
<feature type="domain" description="Glycosyl hydrolase family 59 catalytic" evidence="15">
    <location>
        <begin position="36"/>
        <end position="327"/>
    </location>
</feature>
<accession>A0A7I8V9S0</accession>
<dbReference type="OrthoDB" id="440760at2759"/>
<feature type="domain" description="Glycosyl hydrolase family 59 C-terminal lectin" evidence="17">
    <location>
        <begin position="488"/>
        <end position="622"/>
    </location>
</feature>
<evidence type="ECO:0000256" key="5">
    <source>
        <dbReference type="ARBA" id="ARBA00022919"/>
    </source>
</evidence>
<dbReference type="AlphaFoldDB" id="A0A7I8V9S0"/>
<evidence type="ECO:0000256" key="14">
    <source>
        <dbReference type="SAM" id="SignalP"/>
    </source>
</evidence>
<keyword evidence="10" id="KW-0326">Glycosidase</keyword>
<dbReference type="InterPro" id="IPR049162">
    <property type="entry name" value="GH59_C"/>
</dbReference>
<feature type="coiled-coil region" evidence="13">
    <location>
        <begin position="727"/>
        <end position="754"/>
    </location>
</feature>
<dbReference type="PRINTS" id="PR00850">
    <property type="entry name" value="GLHYDRLASE59"/>
</dbReference>
<keyword evidence="8" id="KW-1015">Disulfide bond</keyword>
<dbReference type="EC" id="3.2.1.46" evidence="2"/>
<feature type="coiled-coil region" evidence="13">
    <location>
        <begin position="621"/>
        <end position="662"/>
    </location>
</feature>
<dbReference type="Proteomes" id="UP000549394">
    <property type="component" value="Unassembled WGS sequence"/>
</dbReference>
<evidence type="ECO:0000256" key="11">
    <source>
        <dbReference type="ARBA" id="ARBA00033098"/>
    </source>
</evidence>
<evidence type="ECO:0000256" key="7">
    <source>
        <dbReference type="ARBA" id="ARBA00023098"/>
    </source>
</evidence>
<dbReference type="Pfam" id="PF21708">
    <property type="entry name" value="Glyco_hydro_59_C"/>
    <property type="match status" value="1"/>
</dbReference>
<keyword evidence="5" id="KW-0746">Sphingolipid metabolism</keyword>
<feature type="active site" description="Proton donor/acceptor" evidence="12">
    <location>
        <position position="179"/>
    </location>
</feature>
<keyword evidence="4" id="KW-0378">Hydrolase</keyword>
<evidence type="ECO:0000256" key="2">
    <source>
        <dbReference type="ARBA" id="ARBA00012657"/>
    </source>
</evidence>
<keyword evidence="9" id="KW-0325">Glycoprotein</keyword>
<evidence type="ECO:0000259" key="17">
    <source>
        <dbReference type="Pfam" id="PF21708"/>
    </source>
</evidence>
<evidence type="ECO:0000259" key="15">
    <source>
        <dbReference type="Pfam" id="PF02057"/>
    </source>
</evidence>
<evidence type="ECO:0000256" key="13">
    <source>
        <dbReference type="SAM" id="Coils"/>
    </source>
</evidence>
<keyword evidence="3 14" id="KW-0732">Signal</keyword>
<evidence type="ECO:0000256" key="12">
    <source>
        <dbReference type="PIRSR" id="PIRSR601286-50"/>
    </source>
</evidence>
<evidence type="ECO:0000256" key="1">
    <source>
        <dbReference type="ARBA" id="ARBA00005637"/>
    </source>
</evidence>
<organism evidence="18 19">
    <name type="scientific">Dimorphilus gyrociliatus</name>
    <dbReference type="NCBI Taxonomy" id="2664684"/>
    <lineage>
        <taxon>Eukaryota</taxon>
        <taxon>Metazoa</taxon>
        <taxon>Spiralia</taxon>
        <taxon>Lophotrochozoa</taxon>
        <taxon>Annelida</taxon>
        <taxon>Polychaeta</taxon>
        <taxon>Polychaeta incertae sedis</taxon>
        <taxon>Dinophilidae</taxon>
        <taxon>Dimorphilus</taxon>
    </lineage>
</organism>
<proteinExistence type="inferred from homology"/>
<dbReference type="InterPro" id="IPR049161">
    <property type="entry name" value="GH59_cat"/>
</dbReference>
<dbReference type="Gene3D" id="3.20.20.80">
    <property type="entry name" value="Glycosidases"/>
    <property type="match status" value="1"/>
</dbReference>
<dbReference type="PANTHER" id="PTHR15172">
    <property type="entry name" value="GALACTOCEREBROSIDASE"/>
    <property type="match status" value="1"/>
</dbReference>